<feature type="domain" description="Glycosyltransferase 2-like" evidence="14">
    <location>
        <begin position="237"/>
        <end position="441"/>
    </location>
</feature>
<name>A0A502FIC1_9PROT</name>
<dbReference type="PANTHER" id="PTHR43867">
    <property type="entry name" value="CELLULOSE SYNTHASE CATALYTIC SUBUNIT A [UDP-FORMING]"/>
    <property type="match status" value="1"/>
</dbReference>
<dbReference type="SUPFAM" id="SSF53448">
    <property type="entry name" value="Nucleotide-diphospho-sugar transferases"/>
    <property type="match status" value="1"/>
</dbReference>
<dbReference type="Proteomes" id="UP000317078">
    <property type="component" value="Unassembled WGS sequence"/>
</dbReference>
<accession>A0A502FIC1</accession>
<evidence type="ECO:0000313" key="16">
    <source>
        <dbReference type="Proteomes" id="UP000317078"/>
    </source>
</evidence>
<comment type="caution">
    <text evidence="15">The sequence shown here is derived from an EMBL/GenBank/DDBJ whole genome shotgun (WGS) entry which is preliminary data.</text>
</comment>
<dbReference type="AlphaFoldDB" id="A0A502FIC1"/>
<keyword evidence="7" id="KW-0328">Glycosyltransferase</keyword>
<evidence type="ECO:0000256" key="8">
    <source>
        <dbReference type="ARBA" id="ARBA00022679"/>
    </source>
</evidence>
<proteinExistence type="inferred from homology"/>
<evidence type="ECO:0000256" key="7">
    <source>
        <dbReference type="ARBA" id="ARBA00022676"/>
    </source>
</evidence>
<sequence length="623" mass="65453">MLGIPAGRPNPAAPTAVTQPRGLPRPALPGCHLPATPVTETSPVTRIERPGLRRTGFLLLGLAVAAPLAGLLWRVLAPGGWTPWEVAIAALYLGTLPWTAICVGNAVIGLLIRLTKADAPAYIVPQVAAPAGPPLRTAIAVCIRNEAMETVLPPLARLLDGLEAAGEAGRFTLWFLSDTRDPALAAAEDAAIARFAAGRPPGGIPVRHRRRESNAGFKAGNVMDFLDHHAGDHALALMLDADSEMSAAAVLRLVHALRADPRLALVQQLIAGRPATRAFPRLFQFGMRAGMRTWATGQGWWQLDDGPYWGHNAAFRIAPFREHARLAPLPDGGAILSHDQVEAVRLHAAGWRVRCLPDESGSLEGNPPALPEFLARDVRWGAGNMQYRHLILRPGLRPMGRWQLAQAMLLFLCAPLWLGLLAAAIGNALTGGGAATPMGALAALVLATWLANAAPKLLGYVELLLRPERAAPYGGRLAVLRGAAAEIAFSILIEPVSLINKSIALLRLALGARDGWAPQNRADRGVAWGDAARLLLPHTLLGLAGAAALAGVSAPALLLALPFLAGPALAIPLCVWTASPGLSALLARHRIAATPEELASARPARGGGMAPAAQPVQDAPRHG</sequence>
<evidence type="ECO:0000256" key="2">
    <source>
        <dbReference type="ARBA" id="ARBA00005001"/>
    </source>
</evidence>
<keyword evidence="9 13" id="KW-0812">Transmembrane</keyword>
<evidence type="ECO:0000256" key="5">
    <source>
        <dbReference type="ARBA" id="ARBA00022475"/>
    </source>
</evidence>
<evidence type="ECO:0000256" key="11">
    <source>
        <dbReference type="ARBA" id="ARBA00023136"/>
    </source>
</evidence>
<dbReference type="NCBIfam" id="NF003962">
    <property type="entry name" value="PRK05454.2-5"/>
    <property type="match status" value="1"/>
</dbReference>
<protein>
    <recommendedName>
        <fullName evidence="4">Glucans biosynthesis glucosyltransferase H</fullName>
    </recommendedName>
</protein>
<evidence type="ECO:0000256" key="12">
    <source>
        <dbReference type="SAM" id="MobiDB-lite"/>
    </source>
</evidence>
<feature type="transmembrane region" description="Helical" evidence="13">
    <location>
        <begin position="540"/>
        <end position="563"/>
    </location>
</feature>
<organism evidence="15 16">
    <name type="scientific">Muricoccus nepalensis</name>
    <dbReference type="NCBI Taxonomy" id="1854500"/>
    <lineage>
        <taxon>Bacteria</taxon>
        <taxon>Pseudomonadati</taxon>
        <taxon>Pseudomonadota</taxon>
        <taxon>Alphaproteobacteria</taxon>
        <taxon>Acetobacterales</taxon>
        <taxon>Roseomonadaceae</taxon>
        <taxon>Muricoccus</taxon>
    </lineage>
</organism>
<dbReference type="PANTHER" id="PTHR43867:SF5">
    <property type="entry name" value="GLUCANS BIOSYNTHESIS GLUCOSYLTRANSFERASE H"/>
    <property type="match status" value="1"/>
</dbReference>
<keyword evidence="11 13" id="KW-0472">Membrane</keyword>
<evidence type="ECO:0000256" key="4">
    <source>
        <dbReference type="ARBA" id="ARBA00020585"/>
    </source>
</evidence>
<keyword evidence="16" id="KW-1185">Reference proteome</keyword>
<comment type="similarity">
    <text evidence="3">Belongs to the glycosyltransferase 2 family. OpgH subfamily.</text>
</comment>
<comment type="pathway">
    <text evidence="2">Glycan metabolism; osmoregulated periplasmic glucan (OPG) biosynthesis.</text>
</comment>
<evidence type="ECO:0000256" key="13">
    <source>
        <dbReference type="SAM" id="Phobius"/>
    </source>
</evidence>
<evidence type="ECO:0000256" key="9">
    <source>
        <dbReference type="ARBA" id="ARBA00022692"/>
    </source>
</evidence>
<dbReference type="Gene3D" id="3.90.550.10">
    <property type="entry name" value="Spore Coat Polysaccharide Biosynthesis Protein SpsA, Chain A"/>
    <property type="match status" value="1"/>
</dbReference>
<feature type="transmembrane region" description="Helical" evidence="13">
    <location>
        <begin position="407"/>
        <end position="426"/>
    </location>
</feature>
<feature type="region of interest" description="Disordered" evidence="12">
    <location>
        <begin position="1"/>
        <end position="21"/>
    </location>
</feature>
<keyword evidence="5" id="KW-1003">Cell membrane</keyword>
<evidence type="ECO:0000259" key="14">
    <source>
        <dbReference type="Pfam" id="PF13632"/>
    </source>
</evidence>
<dbReference type="InterPro" id="IPR050321">
    <property type="entry name" value="Glycosyltr_2/OpgH_subfam"/>
</dbReference>
<evidence type="ECO:0000256" key="10">
    <source>
        <dbReference type="ARBA" id="ARBA00022989"/>
    </source>
</evidence>
<keyword evidence="10 13" id="KW-1133">Transmembrane helix</keyword>
<feature type="transmembrane region" description="Helical" evidence="13">
    <location>
        <begin position="569"/>
        <end position="587"/>
    </location>
</feature>
<dbReference type="InterPro" id="IPR029044">
    <property type="entry name" value="Nucleotide-diphossugar_trans"/>
</dbReference>
<evidence type="ECO:0000256" key="6">
    <source>
        <dbReference type="ARBA" id="ARBA00022519"/>
    </source>
</evidence>
<feature type="transmembrane region" description="Helical" evidence="13">
    <location>
        <begin position="56"/>
        <end position="76"/>
    </location>
</feature>
<feature type="transmembrane region" description="Helical" evidence="13">
    <location>
        <begin position="438"/>
        <end position="459"/>
    </location>
</feature>
<keyword evidence="6" id="KW-0997">Cell inner membrane</keyword>
<keyword evidence="8 15" id="KW-0808">Transferase</keyword>
<gene>
    <name evidence="15" type="primary">mdoH</name>
    <name evidence="15" type="ORF">EAH89_21795</name>
</gene>
<evidence type="ECO:0000313" key="15">
    <source>
        <dbReference type="EMBL" id="TPG49198.1"/>
    </source>
</evidence>
<evidence type="ECO:0000256" key="1">
    <source>
        <dbReference type="ARBA" id="ARBA00004429"/>
    </source>
</evidence>
<reference evidence="15 16" key="1">
    <citation type="journal article" date="2019" name="Environ. Microbiol.">
        <title>Species interactions and distinct microbial communities in high Arctic permafrost affected cryosols are associated with the CH4 and CO2 gas fluxes.</title>
        <authorList>
            <person name="Altshuler I."/>
            <person name="Hamel J."/>
            <person name="Turney S."/>
            <person name="Magnuson E."/>
            <person name="Levesque R."/>
            <person name="Greer C."/>
            <person name="Whyte L.G."/>
        </authorList>
    </citation>
    <scope>NUCLEOTIDE SEQUENCE [LARGE SCALE GENOMIC DNA]</scope>
    <source>
        <strain evidence="15 16">S9.3B</strain>
    </source>
</reference>
<feature type="transmembrane region" description="Helical" evidence="13">
    <location>
        <begin position="88"/>
        <end position="112"/>
    </location>
</feature>
<dbReference type="InterPro" id="IPR001173">
    <property type="entry name" value="Glyco_trans_2-like"/>
</dbReference>
<comment type="subcellular location">
    <subcellularLocation>
        <location evidence="1">Cell inner membrane</location>
        <topology evidence="1">Multi-pass membrane protein</topology>
    </subcellularLocation>
</comment>
<dbReference type="EMBL" id="RCZP01000030">
    <property type="protein sequence ID" value="TPG49198.1"/>
    <property type="molecule type" value="Genomic_DNA"/>
</dbReference>
<dbReference type="GO" id="GO:0005886">
    <property type="term" value="C:plasma membrane"/>
    <property type="evidence" value="ECO:0007669"/>
    <property type="project" value="UniProtKB-SubCell"/>
</dbReference>
<feature type="region of interest" description="Disordered" evidence="12">
    <location>
        <begin position="600"/>
        <end position="623"/>
    </location>
</feature>
<evidence type="ECO:0000256" key="3">
    <source>
        <dbReference type="ARBA" id="ARBA00009337"/>
    </source>
</evidence>
<dbReference type="OrthoDB" id="9775281at2"/>
<dbReference type="GO" id="GO:0016758">
    <property type="term" value="F:hexosyltransferase activity"/>
    <property type="evidence" value="ECO:0007669"/>
    <property type="project" value="TreeGrafter"/>
</dbReference>
<dbReference type="Pfam" id="PF13632">
    <property type="entry name" value="Glyco_trans_2_3"/>
    <property type="match status" value="1"/>
</dbReference>